<dbReference type="RefSeq" id="WP_244716174.1">
    <property type="nucleotide sequence ID" value="NZ_CP095072.1"/>
</dbReference>
<gene>
    <name evidence="2" type="ORF">MUN88_14240</name>
</gene>
<sequence>MGLSKNKEEEFNLETNDLLIVFDDEKKTSDIRHITETTDEAVIAAGYYKVPLQDCEITVGNDGRNFFYRAPSRSVTETERLAQLEMNTVLTQITAYRPPVLPSSLDWTKGILFALIFIAFIIIALVAT</sequence>
<evidence type="ECO:0000313" key="3">
    <source>
        <dbReference type="Proteomes" id="UP000831782"/>
    </source>
</evidence>
<evidence type="ECO:0000313" key="2">
    <source>
        <dbReference type="EMBL" id="UOQ47226.1"/>
    </source>
</evidence>
<accession>A0ABY4ES13</accession>
<protein>
    <submittedName>
        <fullName evidence="2">Uncharacterized protein</fullName>
    </submittedName>
</protein>
<keyword evidence="1" id="KW-0812">Transmembrane</keyword>
<evidence type="ECO:0000256" key="1">
    <source>
        <dbReference type="SAM" id="Phobius"/>
    </source>
</evidence>
<reference evidence="2 3" key="1">
    <citation type="submission" date="2022-04" db="EMBL/GenBank/DDBJ databases">
        <title>Gracilibacillus sp. isolated from saltern.</title>
        <authorList>
            <person name="Won M."/>
            <person name="Lee C.-M."/>
            <person name="Woen H.-Y."/>
            <person name="Kwon S.-W."/>
        </authorList>
    </citation>
    <scope>NUCLEOTIDE SEQUENCE [LARGE SCALE GENOMIC DNA]</scope>
    <source>
        <strain evidence="2 3">SSWR10-1</strain>
    </source>
</reference>
<organism evidence="2 3">
    <name type="scientific">Gracilibacillus caseinilyticus</name>
    <dbReference type="NCBI Taxonomy" id="2932256"/>
    <lineage>
        <taxon>Bacteria</taxon>
        <taxon>Bacillati</taxon>
        <taxon>Bacillota</taxon>
        <taxon>Bacilli</taxon>
        <taxon>Bacillales</taxon>
        <taxon>Bacillaceae</taxon>
        <taxon>Gracilibacillus</taxon>
    </lineage>
</organism>
<dbReference type="Proteomes" id="UP000831782">
    <property type="component" value="Chromosome"/>
</dbReference>
<name>A0ABY4ES13_9BACI</name>
<keyword evidence="1" id="KW-0472">Membrane</keyword>
<proteinExistence type="predicted"/>
<keyword evidence="3" id="KW-1185">Reference proteome</keyword>
<dbReference type="EMBL" id="CP095072">
    <property type="protein sequence ID" value="UOQ47226.1"/>
    <property type="molecule type" value="Genomic_DNA"/>
</dbReference>
<feature type="transmembrane region" description="Helical" evidence="1">
    <location>
        <begin position="107"/>
        <end position="127"/>
    </location>
</feature>
<keyword evidence="1" id="KW-1133">Transmembrane helix</keyword>